<dbReference type="SMART" id="SM00862">
    <property type="entry name" value="Trans_reg_C"/>
    <property type="match status" value="1"/>
</dbReference>
<dbReference type="Proteomes" id="UP000612899">
    <property type="component" value="Unassembled WGS sequence"/>
</dbReference>
<comment type="similarity">
    <text evidence="1">Belongs to the AfsR/DnrI/RedD regulatory family.</text>
</comment>
<feature type="repeat" description="TPR" evidence="5">
    <location>
        <begin position="709"/>
        <end position="742"/>
    </location>
</feature>
<feature type="DNA-binding region" description="OmpR/PhoB-type" evidence="6">
    <location>
        <begin position="1"/>
        <end position="94"/>
    </location>
</feature>
<feature type="domain" description="OmpR/PhoB-type" evidence="7">
    <location>
        <begin position="1"/>
        <end position="94"/>
    </location>
</feature>
<evidence type="ECO:0000256" key="2">
    <source>
        <dbReference type="ARBA" id="ARBA00023015"/>
    </source>
</evidence>
<dbReference type="RefSeq" id="WP_203906089.1">
    <property type="nucleotide sequence ID" value="NZ_BONY01000001.1"/>
</dbReference>
<evidence type="ECO:0000313" key="9">
    <source>
        <dbReference type="Proteomes" id="UP000612899"/>
    </source>
</evidence>
<name>A0A8J3Q1R1_9ACTN</name>
<dbReference type="GO" id="GO:0003677">
    <property type="term" value="F:DNA binding"/>
    <property type="evidence" value="ECO:0007669"/>
    <property type="project" value="UniProtKB-UniRule"/>
</dbReference>
<dbReference type="PROSITE" id="PS51755">
    <property type="entry name" value="OMPR_PHOB"/>
    <property type="match status" value="1"/>
</dbReference>
<dbReference type="SUPFAM" id="SSF52540">
    <property type="entry name" value="P-loop containing nucleoside triphosphate hydrolases"/>
    <property type="match status" value="1"/>
</dbReference>
<dbReference type="Gene3D" id="1.10.10.10">
    <property type="entry name" value="Winged helix-like DNA-binding domain superfamily/Winged helix DNA-binding domain"/>
    <property type="match status" value="1"/>
</dbReference>
<evidence type="ECO:0000256" key="6">
    <source>
        <dbReference type="PROSITE-ProRule" id="PRU01091"/>
    </source>
</evidence>
<dbReference type="Pfam" id="PF13176">
    <property type="entry name" value="TPR_7"/>
    <property type="match status" value="1"/>
</dbReference>
<dbReference type="InterPro" id="IPR016032">
    <property type="entry name" value="Sig_transdc_resp-reg_C-effctor"/>
</dbReference>
<dbReference type="Gene3D" id="1.25.40.10">
    <property type="entry name" value="Tetratricopeptide repeat domain"/>
    <property type="match status" value="3"/>
</dbReference>
<dbReference type="Pfam" id="PF03704">
    <property type="entry name" value="BTAD"/>
    <property type="match status" value="1"/>
</dbReference>
<sequence length="1041" mass="112313">MDLRVLGPVEAYYQGRPLELGRRRERLLLGVLLLDVGRLVPAARLASLLWADDPPSHAHRSLQIHVSRLRGALKPAGESRIQLINRGQGYLVQTDPLFVDAHRFRGALEQARKQSQPGEVVATLREALALWRGPALMGVTSDDVRSRLTAGLAELRLSATELLYEAELRLGRHENVAPELVDLVAQHPTRERLIGLLMTAWHRQGRVRDALELYQRAWAAIIEEHGVEPGAELRGLHMSLLRDDPAPKPGPRTQYLPAQLPAQAGGFTGRDRELAQLDALAASTRDSGSPAVIAVVGSPGIGKTALVVRWAHGMSSGFPDGQLFIDMRGYDRARPVRPIEALTYLVRSLGVAPDAVPVEVDEAAALYRSVVAGRRMLVVLDNVSSVDQVRPLLPGTPECMVIVTSRDALTGLVVRQGARSLTLPALSSDESVDLLTWVIGRDLTEADLQACLDLARACGHLPLALRIAAANIAGQPRSSLARQVATFTSAERLTALHAGDDESSSVRAAFAHSFGGLADEDRHLLGMLGLFPGQDITSATAAVIGGVAPGAAGMSLDRLADAHLVAPRGDGLYSSHDLLRLFAQEQAQTDFGPQVRTDALTRLHDHYLTMLDAAARLLYPQMLRLPFEAAVRMDFADTAAAAQWLDTEHANLVATVVHAAGSGLAEVTYRLADAMRGHLWMRRDITDWLTVARCALSVAERGESPEATISATISLGHAYHCASHYREAVKAYEQALALSRKADWLQAQGTAIGNLAVIQAGAGEVRQAIELCRESIVIYQRLGHRAGEAVNLGTLGLAYLMSGALSEARDTLTKAVELHRGTGAASMLVMSLNHLGDTCRELGEFAEAQQFLDNAIELAQQVRFRSGEAVAGRYVARLHLDRGQHATGRHHAERALQVSRDTDNSFNVAYALNALGIAHQRAKRAGEAIECHTDALQIARKSAETHPEVEATVGLGAAFLLAGRLEEALEHAQSALAAAQSREYLIYETEAAMVLARTHAQRGELALAKQNAEHALTLARRTGQRLGEAAAQEFLAELPSG</sequence>
<dbReference type="InterPro" id="IPR027417">
    <property type="entry name" value="P-loop_NTPase"/>
</dbReference>
<dbReference type="GO" id="GO:0000160">
    <property type="term" value="P:phosphorelay signal transduction system"/>
    <property type="evidence" value="ECO:0007669"/>
    <property type="project" value="InterPro"/>
</dbReference>
<keyword evidence="2" id="KW-0805">Transcription regulation</keyword>
<dbReference type="PROSITE" id="PS50005">
    <property type="entry name" value="TPR"/>
    <property type="match status" value="1"/>
</dbReference>
<evidence type="ECO:0000256" key="5">
    <source>
        <dbReference type="PROSITE-ProRule" id="PRU00339"/>
    </source>
</evidence>
<evidence type="ECO:0000313" key="8">
    <source>
        <dbReference type="EMBL" id="GIH02160.1"/>
    </source>
</evidence>
<keyword evidence="4" id="KW-0804">Transcription</keyword>
<dbReference type="InterPro" id="IPR036388">
    <property type="entry name" value="WH-like_DNA-bd_sf"/>
</dbReference>
<organism evidence="8 9">
    <name type="scientific">Rhizocola hellebori</name>
    <dbReference type="NCBI Taxonomy" id="1392758"/>
    <lineage>
        <taxon>Bacteria</taxon>
        <taxon>Bacillati</taxon>
        <taxon>Actinomycetota</taxon>
        <taxon>Actinomycetes</taxon>
        <taxon>Micromonosporales</taxon>
        <taxon>Micromonosporaceae</taxon>
        <taxon>Rhizocola</taxon>
    </lineage>
</organism>
<keyword evidence="3 6" id="KW-0238">DNA-binding</keyword>
<dbReference type="InterPro" id="IPR011990">
    <property type="entry name" value="TPR-like_helical_dom_sf"/>
</dbReference>
<dbReference type="InterPro" id="IPR019734">
    <property type="entry name" value="TPR_rpt"/>
</dbReference>
<dbReference type="Pfam" id="PF13424">
    <property type="entry name" value="TPR_12"/>
    <property type="match status" value="2"/>
</dbReference>
<dbReference type="PANTHER" id="PTHR35807">
    <property type="entry name" value="TRANSCRIPTIONAL REGULATOR REDD-RELATED"/>
    <property type="match status" value="1"/>
</dbReference>
<proteinExistence type="inferred from homology"/>
<dbReference type="InterPro" id="IPR051677">
    <property type="entry name" value="AfsR-DnrI-RedD_regulator"/>
</dbReference>
<evidence type="ECO:0000256" key="4">
    <source>
        <dbReference type="ARBA" id="ARBA00023163"/>
    </source>
</evidence>
<evidence type="ECO:0000256" key="3">
    <source>
        <dbReference type="ARBA" id="ARBA00023125"/>
    </source>
</evidence>
<dbReference type="SUPFAM" id="SSF46894">
    <property type="entry name" value="C-terminal effector domain of the bipartite response regulators"/>
    <property type="match status" value="1"/>
</dbReference>
<dbReference type="Pfam" id="PF00931">
    <property type="entry name" value="NB-ARC"/>
    <property type="match status" value="1"/>
</dbReference>
<dbReference type="SUPFAM" id="SSF48452">
    <property type="entry name" value="TPR-like"/>
    <property type="match status" value="3"/>
</dbReference>
<dbReference type="Pfam" id="PF13181">
    <property type="entry name" value="TPR_8"/>
    <property type="match status" value="1"/>
</dbReference>
<dbReference type="InterPro" id="IPR005158">
    <property type="entry name" value="BTAD"/>
</dbReference>
<evidence type="ECO:0000256" key="1">
    <source>
        <dbReference type="ARBA" id="ARBA00005820"/>
    </source>
</evidence>
<dbReference type="PANTHER" id="PTHR35807:SF1">
    <property type="entry name" value="TRANSCRIPTIONAL REGULATOR REDD"/>
    <property type="match status" value="1"/>
</dbReference>
<dbReference type="CDD" id="cd15831">
    <property type="entry name" value="BTAD"/>
    <property type="match status" value="1"/>
</dbReference>
<dbReference type="Gene3D" id="3.40.50.300">
    <property type="entry name" value="P-loop containing nucleotide triphosphate hydrolases"/>
    <property type="match status" value="1"/>
</dbReference>
<comment type="caution">
    <text evidence="8">The sequence shown here is derived from an EMBL/GenBank/DDBJ whole genome shotgun (WGS) entry which is preliminary data.</text>
</comment>
<dbReference type="InterPro" id="IPR001867">
    <property type="entry name" value="OmpR/PhoB-type_DNA-bd"/>
</dbReference>
<dbReference type="GO" id="GO:0043531">
    <property type="term" value="F:ADP binding"/>
    <property type="evidence" value="ECO:0007669"/>
    <property type="project" value="InterPro"/>
</dbReference>
<gene>
    <name evidence="8" type="ORF">Rhe02_02270</name>
</gene>
<dbReference type="AlphaFoldDB" id="A0A8J3Q1R1"/>
<dbReference type="PRINTS" id="PR00364">
    <property type="entry name" value="DISEASERSIST"/>
</dbReference>
<accession>A0A8J3Q1R1</accession>
<dbReference type="SMART" id="SM00028">
    <property type="entry name" value="TPR"/>
    <property type="match status" value="7"/>
</dbReference>
<keyword evidence="9" id="KW-1185">Reference proteome</keyword>
<dbReference type="GO" id="GO:0006355">
    <property type="term" value="P:regulation of DNA-templated transcription"/>
    <property type="evidence" value="ECO:0007669"/>
    <property type="project" value="InterPro"/>
</dbReference>
<evidence type="ECO:0000259" key="7">
    <source>
        <dbReference type="PROSITE" id="PS51755"/>
    </source>
</evidence>
<reference evidence="8" key="1">
    <citation type="submission" date="2021-01" db="EMBL/GenBank/DDBJ databases">
        <title>Whole genome shotgun sequence of Rhizocola hellebori NBRC 109834.</title>
        <authorList>
            <person name="Komaki H."/>
            <person name="Tamura T."/>
        </authorList>
    </citation>
    <scope>NUCLEOTIDE SEQUENCE</scope>
    <source>
        <strain evidence="8">NBRC 109834</strain>
    </source>
</reference>
<dbReference type="Pfam" id="PF00486">
    <property type="entry name" value="Trans_reg_C"/>
    <property type="match status" value="1"/>
</dbReference>
<dbReference type="SMART" id="SM01043">
    <property type="entry name" value="BTAD"/>
    <property type="match status" value="1"/>
</dbReference>
<protein>
    <submittedName>
        <fullName evidence="8">SARP family transcriptional regulator</fullName>
    </submittedName>
</protein>
<dbReference type="EMBL" id="BONY01000001">
    <property type="protein sequence ID" value="GIH02160.1"/>
    <property type="molecule type" value="Genomic_DNA"/>
</dbReference>
<dbReference type="InterPro" id="IPR002182">
    <property type="entry name" value="NB-ARC"/>
</dbReference>
<keyword evidence="5" id="KW-0802">TPR repeat</keyword>